<gene>
    <name evidence="1" type="ORF">IFT93_18515</name>
</gene>
<reference evidence="1 2" key="1">
    <citation type="journal article" date="2020" name="FEMS Microbiol. Ecol.">
        <title>Temporal dynamics of bacterial communities during seed development and maturation.</title>
        <authorList>
            <person name="Chesneau G."/>
            <person name="Torres-Cortes G."/>
            <person name="Briand M."/>
            <person name="Darrasse A."/>
            <person name="Preveaux A."/>
            <person name="Marais C."/>
            <person name="Jacques M.A."/>
            <person name="Shade A."/>
            <person name="Barret M."/>
        </authorList>
    </citation>
    <scope>NUCLEOTIDE SEQUENCE [LARGE SCALE GENOMIC DNA]</scope>
    <source>
        <strain evidence="1 2">CFBP13732</strain>
    </source>
</reference>
<dbReference type="Proteomes" id="UP000661012">
    <property type="component" value="Unassembled WGS sequence"/>
</dbReference>
<dbReference type="RefSeq" id="WP_191931167.1">
    <property type="nucleotide sequence ID" value="NZ_JACYNM010000017.1"/>
</dbReference>
<keyword evidence="2" id="KW-1185">Reference proteome</keyword>
<sequence>MSIYLPIVEQFSPRFEIWEQRDPTHDELMDFYHKNKHFSSPKVNIKLIQYAENMHDAARLIIAGSASNDLGNHIDNNLTNSNEYKKWRELMPSRTPKTLAFYQKSYSRDMNFDDVDEEIISCGKLLTQKQQLVHGGNIFNNEPIGTILKMKRPLSTSLCPVVAQSNALWGGKAYEENALTLIVLNVINPQTKVFVFRHSGTNLGHVKEVLFASGATLILRGRTEMGGYINVSKFSGTMCHKKAVPRYVLKLIFPKLICSDNSDLKPINSLR</sequence>
<organism evidence="1 2">
    <name type="scientific">Erwinia persicina</name>
    <dbReference type="NCBI Taxonomy" id="55211"/>
    <lineage>
        <taxon>Bacteria</taxon>
        <taxon>Pseudomonadati</taxon>
        <taxon>Pseudomonadota</taxon>
        <taxon>Gammaproteobacteria</taxon>
        <taxon>Enterobacterales</taxon>
        <taxon>Erwiniaceae</taxon>
        <taxon>Erwinia</taxon>
    </lineage>
</organism>
<name>A0ABR8ZXF4_9GAMM</name>
<comment type="caution">
    <text evidence="1">The sequence shown here is derived from an EMBL/GenBank/DDBJ whole genome shotgun (WGS) entry which is preliminary data.</text>
</comment>
<proteinExistence type="predicted"/>
<evidence type="ECO:0000313" key="2">
    <source>
        <dbReference type="Proteomes" id="UP000661012"/>
    </source>
</evidence>
<protein>
    <submittedName>
        <fullName evidence="1">Uncharacterized protein</fullName>
    </submittedName>
</protein>
<dbReference type="EMBL" id="JACYNN010000017">
    <property type="protein sequence ID" value="MBD8108386.1"/>
    <property type="molecule type" value="Genomic_DNA"/>
</dbReference>
<accession>A0ABR8ZXF4</accession>
<evidence type="ECO:0000313" key="1">
    <source>
        <dbReference type="EMBL" id="MBD8108386.1"/>
    </source>
</evidence>